<protein>
    <submittedName>
        <fullName evidence="1">Uncharacterized protein</fullName>
    </submittedName>
</protein>
<name>A0ABW4B2Z5_9GAMM</name>
<gene>
    <name evidence="1" type="ORF">ACFQ45_10840</name>
</gene>
<sequence length="81" mass="9635">MFTNTMLAEEVIKQQFLVVERLEKTLSQVKEHVSEDEYRDYRLQIGKVIFEIWENIINPLFEQHPTLDRENLTAQVANSNI</sequence>
<organism evidence="1 2">
    <name type="scientific">Rhodanobacter aciditrophus</name>
    <dbReference type="NCBI Taxonomy" id="1623218"/>
    <lineage>
        <taxon>Bacteria</taxon>
        <taxon>Pseudomonadati</taxon>
        <taxon>Pseudomonadota</taxon>
        <taxon>Gammaproteobacteria</taxon>
        <taxon>Lysobacterales</taxon>
        <taxon>Rhodanobacteraceae</taxon>
        <taxon>Rhodanobacter</taxon>
    </lineage>
</organism>
<keyword evidence="2" id="KW-1185">Reference proteome</keyword>
<evidence type="ECO:0000313" key="2">
    <source>
        <dbReference type="Proteomes" id="UP001597059"/>
    </source>
</evidence>
<dbReference type="RefSeq" id="WP_377367545.1">
    <property type="nucleotide sequence ID" value="NZ_JBHTMN010000011.1"/>
</dbReference>
<evidence type="ECO:0000313" key="1">
    <source>
        <dbReference type="EMBL" id="MFD1383869.1"/>
    </source>
</evidence>
<proteinExistence type="predicted"/>
<dbReference type="Proteomes" id="UP001597059">
    <property type="component" value="Unassembled WGS sequence"/>
</dbReference>
<dbReference type="EMBL" id="JBHTMN010000011">
    <property type="protein sequence ID" value="MFD1383869.1"/>
    <property type="molecule type" value="Genomic_DNA"/>
</dbReference>
<reference evidence="2" key="1">
    <citation type="journal article" date="2019" name="Int. J. Syst. Evol. Microbiol.">
        <title>The Global Catalogue of Microorganisms (GCM) 10K type strain sequencing project: providing services to taxonomists for standard genome sequencing and annotation.</title>
        <authorList>
            <consortium name="The Broad Institute Genomics Platform"/>
            <consortium name="The Broad Institute Genome Sequencing Center for Infectious Disease"/>
            <person name="Wu L."/>
            <person name="Ma J."/>
        </authorList>
    </citation>
    <scope>NUCLEOTIDE SEQUENCE [LARGE SCALE GENOMIC DNA]</scope>
    <source>
        <strain evidence="2">JCM 30774</strain>
    </source>
</reference>
<comment type="caution">
    <text evidence="1">The sequence shown here is derived from an EMBL/GenBank/DDBJ whole genome shotgun (WGS) entry which is preliminary data.</text>
</comment>
<accession>A0ABW4B2Z5</accession>